<dbReference type="OMA" id="WVSEGEI"/>
<evidence type="ECO:0000313" key="2">
    <source>
        <dbReference type="EMBL" id="EFJ00988.1"/>
    </source>
</evidence>
<dbReference type="AlphaFoldDB" id="D8PW77"/>
<dbReference type="InterPro" id="IPR013922">
    <property type="entry name" value="Cyclin_PHO80-like"/>
</dbReference>
<dbReference type="VEuPathDB" id="FungiDB:SCHCODRAFT_02695316"/>
<feature type="region of interest" description="Disordered" evidence="1">
    <location>
        <begin position="228"/>
        <end position="248"/>
    </location>
</feature>
<dbReference type="PANTHER" id="PTHR15615">
    <property type="match status" value="1"/>
</dbReference>
<organism evidence="3">
    <name type="scientific">Schizophyllum commune (strain H4-8 / FGSC 9210)</name>
    <name type="common">Split gill fungus</name>
    <dbReference type="NCBI Taxonomy" id="578458"/>
    <lineage>
        <taxon>Eukaryota</taxon>
        <taxon>Fungi</taxon>
        <taxon>Dikarya</taxon>
        <taxon>Basidiomycota</taxon>
        <taxon>Agaricomycotina</taxon>
        <taxon>Agaricomycetes</taxon>
        <taxon>Agaricomycetidae</taxon>
        <taxon>Agaricales</taxon>
        <taxon>Schizophyllaceae</taxon>
        <taxon>Schizophyllum</taxon>
    </lineage>
</organism>
<accession>D8PW77</accession>
<dbReference type="STRING" id="578458.D8PW77"/>
<evidence type="ECO:0000256" key="1">
    <source>
        <dbReference type="SAM" id="MobiDB-lite"/>
    </source>
</evidence>
<reference evidence="2 3" key="1">
    <citation type="journal article" date="2010" name="Nat. Biotechnol.">
        <title>Genome sequence of the model mushroom Schizophyllum commune.</title>
        <authorList>
            <person name="Ohm R.A."/>
            <person name="de Jong J.F."/>
            <person name="Lugones L.G."/>
            <person name="Aerts A."/>
            <person name="Kothe E."/>
            <person name="Stajich J.E."/>
            <person name="de Vries R.P."/>
            <person name="Record E."/>
            <person name="Levasseur A."/>
            <person name="Baker S.E."/>
            <person name="Bartholomew K.A."/>
            <person name="Coutinho P.M."/>
            <person name="Erdmann S."/>
            <person name="Fowler T.J."/>
            <person name="Gathman A.C."/>
            <person name="Lombard V."/>
            <person name="Henrissat B."/>
            <person name="Knabe N."/>
            <person name="Kuees U."/>
            <person name="Lilly W.W."/>
            <person name="Lindquist E."/>
            <person name="Lucas S."/>
            <person name="Magnuson J.K."/>
            <person name="Piumi F."/>
            <person name="Raudaskoski M."/>
            <person name="Salamov A."/>
            <person name="Schmutz J."/>
            <person name="Schwarze F.W.M.R."/>
            <person name="vanKuyk P.A."/>
            <person name="Horton J.S."/>
            <person name="Grigoriev I.V."/>
            <person name="Woesten H.A.B."/>
        </authorList>
    </citation>
    <scope>NUCLEOTIDE SEQUENCE [LARGE SCALE GENOMIC DNA]</scope>
    <source>
        <strain evidence="3">H4-8 / FGSC 9210</strain>
    </source>
</reference>
<dbReference type="InParanoid" id="D8PW77"/>
<dbReference type="Gene3D" id="1.10.472.10">
    <property type="entry name" value="Cyclin-like"/>
    <property type="match status" value="1"/>
</dbReference>
<dbReference type="EMBL" id="GL377303">
    <property type="protein sequence ID" value="EFJ00988.1"/>
    <property type="molecule type" value="Genomic_DNA"/>
</dbReference>
<evidence type="ECO:0000313" key="3">
    <source>
        <dbReference type="Proteomes" id="UP000007431"/>
    </source>
</evidence>
<gene>
    <name evidence="2" type="ORF">SCHCODRAFT_256033</name>
</gene>
<dbReference type="RefSeq" id="XP_003035890.1">
    <property type="nucleotide sequence ID" value="XM_003035844.1"/>
</dbReference>
<dbReference type="HOGENOM" id="CLU_018882_0_0_1"/>
<dbReference type="GO" id="GO:0019901">
    <property type="term" value="F:protein kinase binding"/>
    <property type="evidence" value="ECO:0007669"/>
    <property type="project" value="InterPro"/>
</dbReference>
<name>D8PW77_SCHCM</name>
<feature type="compositionally biased region" description="Low complexity" evidence="1">
    <location>
        <begin position="44"/>
        <end position="67"/>
    </location>
</feature>
<dbReference type="PANTHER" id="PTHR15615:SF36">
    <property type="entry name" value="PHO85 CYCLIN-5"/>
    <property type="match status" value="1"/>
</dbReference>
<feature type="compositionally biased region" description="Basic and acidic residues" evidence="1">
    <location>
        <begin position="228"/>
        <end position="245"/>
    </location>
</feature>
<dbReference type="GO" id="GO:0000307">
    <property type="term" value="C:cyclin-dependent protein kinase holoenzyme complex"/>
    <property type="evidence" value="ECO:0007669"/>
    <property type="project" value="TreeGrafter"/>
</dbReference>
<feature type="compositionally biased region" description="Polar residues" evidence="1">
    <location>
        <begin position="659"/>
        <end position="673"/>
    </location>
</feature>
<dbReference type="CDD" id="cd20557">
    <property type="entry name" value="CYCLIN_ScPCL1-like"/>
    <property type="match status" value="1"/>
</dbReference>
<sequence>MHSTLQLLAHRAPPATRKGRWQPYAHHQSTPNALSALARSPSQSSFNTPASSVSSTSSPHTTPLETTKPAPARSASAQSCGAKLTQKDPARAKHALSLMEQTVRTLCDIWQPHDIPAIFACPMTAQTAANNNESPLIASLPPHINFANKQLPSPITPSTLPLSPPTDPACQARVKPADSESDATGNLVPIRGFVTEVLRRSRTSGNVLQTALCYLGAVRAHVAELARKERDGEGVRGEPGSDERIVPGSEAEVAESIALALSSGLYGYTSCTSNTGATAGDPPNIRVADSAPPPIAIEQHPMKTAARTASAPADSAPPPIAIEQHPMKTAARTASAPAEPLSPDLPSPLLCPRRTFLAALILATKFTLDKCYSNRAWAKISGLHPREIGRCERALGDALQWRLWVGKEPVAAVEAVSAPAPAARTLARCQSETAILASQPFLVASEAPANAAPLKRSGGLRKAATLPAQAFAAAMPASAPPPPVPSTAPLGDLPYYHPLARARAPCGENVWMEQPQFACAPTDVASLPNGIVCGNGDNASIGQSLGDHAACTTNSTSGPAPPPFGSFVDASPTPSTPALTYSPSMSTSSYSPSMCSSSSTGDRTVQVPMIGEFEAAGCDAVHVGDALNGSKVFAAVGNKAFESIETSDAARNSRGPARYTNSASSARAWSSGTENHDLAGAGQVSVSADATHEHAAQFPGVASMGNSANIAALYQHSVAGLQDLAAIGGFTLPDGPFAVSNGAFAVPHDTLAVSDGAYAVSDAGFGHGDMDVHMQFHEYAAIEKEAPSLGFVPRSGFDVAMGVGEG</sequence>
<proteinExistence type="predicted"/>
<dbReference type="OrthoDB" id="286814at2759"/>
<dbReference type="GO" id="GO:0016538">
    <property type="term" value="F:cyclin-dependent protein serine/threonine kinase regulator activity"/>
    <property type="evidence" value="ECO:0007669"/>
    <property type="project" value="TreeGrafter"/>
</dbReference>
<dbReference type="eggNOG" id="KOG1674">
    <property type="taxonomic scope" value="Eukaryota"/>
</dbReference>
<dbReference type="KEGG" id="scm:SCHCO_02695316"/>
<dbReference type="Proteomes" id="UP000007431">
    <property type="component" value="Unassembled WGS sequence"/>
</dbReference>
<evidence type="ECO:0008006" key="4">
    <source>
        <dbReference type="Google" id="ProtNLM"/>
    </source>
</evidence>
<feature type="region of interest" description="Disordered" evidence="1">
    <location>
        <begin position="647"/>
        <end position="674"/>
    </location>
</feature>
<dbReference type="GeneID" id="9595670"/>
<protein>
    <recommendedName>
        <fullName evidence="4">Cyclin N-terminal domain-containing protein</fullName>
    </recommendedName>
</protein>
<keyword evidence="3" id="KW-1185">Reference proteome</keyword>
<dbReference type="GO" id="GO:0005634">
    <property type="term" value="C:nucleus"/>
    <property type="evidence" value="ECO:0007669"/>
    <property type="project" value="TreeGrafter"/>
</dbReference>
<feature type="region of interest" description="Disordered" evidence="1">
    <location>
        <begin position="1"/>
        <end position="88"/>
    </location>
</feature>